<protein>
    <submittedName>
        <fullName evidence="5">Poly-beta-hydroxybutyrate polymerase family protein</fullName>
    </submittedName>
</protein>
<keyword evidence="1" id="KW-0808">Transferase</keyword>
<dbReference type="Pfam" id="PF07167">
    <property type="entry name" value="PhaC_N"/>
    <property type="match status" value="1"/>
</dbReference>
<feature type="domain" description="Poly-beta-hydroxybutyrate polymerase N-terminal" evidence="4">
    <location>
        <begin position="12"/>
        <end position="52"/>
    </location>
</feature>
<evidence type="ECO:0000313" key="6">
    <source>
        <dbReference type="Proteomes" id="UP000077927"/>
    </source>
</evidence>
<dbReference type="AlphaFoldDB" id="A0AAC9FUD5"/>
<evidence type="ECO:0000313" key="5">
    <source>
        <dbReference type="EMBL" id="ANH75800.1"/>
    </source>
</evidence>
<dbReference type="PANTHER" id="PTHR36837:SF5">
    <property type="entry name" value="POLY-3-HYDROXYBUTYRATE SYNTHASE"/>
    <property type="match status" value="1"/>
</dbReference>
<organism evidence="5 6">
    <name type="scientific">Ralstonia insidiosa</name>
    <dbReference type="NCBI Taxonomy" id="190721"/>
    <lineage>
        <taxon>Bacteria</taxon>
        <taxon>Pseudomonadati</taxon>
        <taxon>Pseudomonadota</taxon>
        <taxon>Betaproteobacteria</taxon>
        <taxon>Burkholderiales</taxon>
        <taxon>Burkholderiaceae</taxon>
        <taxon>Ralstonia</taxon>
    </lineage>
</organism>
<evidence type="ECO:0000256" key="1">
    <source>
        <dbReference type="ARBA" id="ARBA00022679"/>
    </source>
</evidence>
<dbReference type="SUPFAM" id="SSF53474">
    <property type="entry name" value="alpha/beta-Hydrolases"/>
    <property type="match status" value="1"/>
</dbReference>
<dbReference type="Proteomes" id="UP000077927">
    <property type="component" value="Chromosome 2"/>
</dbReference>
<accession>A0AAC9FUD5</accession>
<dbReference type="Gene3D" id="3.40.50.1820">
    <property type="entry name" value="alpha/beta hydrolase"/>
    <property type="match status" value="1"/>
</dbReference>
<dbReference type="InterPro" id="IPR022211">
    <property type="entry name" value="PHBC_N"/>
</dbReference>
<dbReference type="PANTHER" id="PTHR36837">
    <property type="entry name" value="POLY(3-HYDROXYALKANOATE) POLYMERASE SUBUNIT PHAC"/>
    <property type="match status" value="1"/>
</dbReference>
<dbReference type="EMBL" id="CP012606">
    <property type="protein sequence ID" value="ANH75800.1"/>
    <property type="molecule type" value="Genomic_DNA"/>
</dbReference>
<dbReference type="RefSeq" id="WP_021193984.1">
    <property type="nucleotide sequence ID" value="NZ_CP012606.1"/>
</dbReference>
<proteinExistence type="predicted"/>
<dbReference type="GO" id="GO:0016746">
    <property type="term" value="F:acyltransferase activity"/>
    <property type="evidence" value="ECO:0007669"/>
    <property type="project" value="UniProtKB-KW"/>
</dbReference>
<evidence type="ECO:0000256" key="2">
    <source>
        <dbReference type="ARBA" id="ARBA00023315"/>
    </source>
</evidence>
<sequence length="585" mass="64316">MRTAPVPSSPAAELIDPPFHAALARTSNSLSFVSMQLALLDWALHLAVSPGKRLDLCRLALTQAEQLGRYIQNCMAAGPQQPCLCVLPPAQDRRFAADEWRLWPFNVLHQSFLLTEQWWEAATRGVWGVARHHEDVVAFAARQWLDMMSPGNQLATNPVVLRQTVAQHGTNLVRGALNALDDLERAMSGAPAAGTERFVVGRDVAVTPGKVVLRNRLMELIQYTPITSVMPKVQAEPILIVPAWIMKYYILDLSPQNSLIRYLVEQGHTVFCISWKNPDEADRDLDMDDYLKLGVFAALDAVNAIVPNQRVHATGYCLGGTLLAIAAAAMARDGDARLASMTLFAAQTDFCEPGELGLFIDEAQVSLLEAQMAQTGYLRASQMAGAFQMLRSYDLLWSRVVGEYLLGDRAPMNDLMAWNADATRMPARMHSQYLRRLFLNDDLSEGRYPVNGAPVVLNDLDLPIFVVGTLTDHVAPWRSVYKLHHLTEAELTFVLTSGGHNAGIVSPPANSHRRFQMQTRHAGAVSAAPDDWLASAPTTDGSWWPAWHAWLTAHASVSAPVKPPKMGAPGLSPLDDAPGTYVLEK</sequence>
<dbReference type="InterPro" id="IPR029058">
    <property type="entry name" value="AB_hydrolase_fold"/>
</dbReference>
<dbReference type="Pfam" id="PF12551">
    <property type="entry name" value="PHBC_N"/>
    <property type="match status" value="1"/>
</dbReference>
<dbReference type="InterPro" id="IPR051321">
    <property type="entry name" value="PHA/PHB_synthase"/>
</dbReference>
<evidence type="ECO:0000259" key="4">
    <source>
        <dbReference type="Pfam" id="PF12551"/>
    </source>
</evidence>
<dbReference type="InterPro" id="IPR010941">
    <property type="entry name" value="PhaC_N"/>
</dbReference>
<gene>
    <name evidence="5" type="ORF">ACS15_4577</name>
</gene>
<feature type="domain" description="Poly-beta-hydroxybutyrate polymerase N-terminal" evidence="3">
    <location>
        <begin position="91"/>
        <end position="263"/>
    </location>
</feature>
<keyword evidence="2" id="KW-0012">Acyltransferase</keyword>
<dbReference type="KEGG" id="rin:ACS15_4577"/>
<name>A0AAC9FUD5_9RALS</name>
<reference evidence="5 6" key="1">
    <citation type="submission" date="2015-09" db="EMBL/GenBank/DDBJ databases">
        <authorList>
            <person name="Xu Y."/>
            <person name="Nagy A."/>
            <person name="Liu N.T."/>
            <person name="Nou X."/>
        </authorList>
    </citation>
    <scope>NUCLEOTIDE SEQUENCE [LARGE SCALE GENOMIC DNA]</scope>
    <source>
        <strain evidence="5 6">FC1138</strain>
    </source>
</reference>
<evidence type="ECO:0000259" key="3">
    <source>
        <dbReference type="Pfam" id="PF07167"/>
    </source>
</evidence>
<dbReference type="GO" id="GO:0042619">
    <property type="term" value="P:poly-hydroxybutyrate biosynthetic process"/>
    <property type="evidence" value="ECO:0007669"/>
    <property type="project" value="InterPro"/>
</dbReference>